<protein>
    <submittedName>
        <fullName evidence="1">Uncharacterized protein</fullName>
    </submittedName>
</protein>
<sequence>MHTSFISLNLLLLTSLLIGCTEILPVKESTPEPLQVAETKSIQDIAKEAMTSKGKLSQEQVSALIRANAACRPNDKY</sequence>
<comment type="caution">
    <text evidence="1">The sequence shown here is derived from an EMBL/GenBank/DDBJ whole genome shotgun (WGS) entry which is preliminary data.</text>
</comment>
<name>A0A1Y1Q6T4_9GAMM</name>
<evidence type="ECO:0000313" key="1">
    <source>
        <dbReference type="EMBL" id="OQW97465.1"/>
    </source>
</evidence>
<dbReference type="Proteomes" id="UP000192491">
    <property type="component" value="Unassembled WGS sequence"/>
</dbReference>
<proteinExistence type="predicted"/>
<gene>
    <name evidence="1" type="ORF">BWK73_54350</name>
</gene>
<reference evidence="1 2" key="1">
    <citation type="submission" date="2017-01" db="EMBL/GenBank/DDBJ databases">
        <title>Novel large sulfur bacteria in the metagenomes of groundwater-fed chemosynthetic microbial mats in the Lake Huron basin.</title>
        <authorList>
            <person name="Sharrar A.M."/>
            <person name="Flood B.E."/>
            <person name="Bailey J.V."/>
            <person name="Jones D.S."/>
            <person name="Biddanda B."/>
            <person name="Ruberg S.A."/>
            <person name="Marcus D.N."/>
            <person name="Dick G.J."/>
        </authorList>
    </citation>
    <scope>NUCLEOTIDE SEQUENCE [LARGE SCALE GENOMIC DNA]</scope>
    <source>
        <strain evidence="1">A8</strain>
    </source>
</reference>
<evidence type="ECO:0000313" key="2">
    <source>
        <dbReference type="Proteomes" id="UP000192491"/>
    </source>
</evidence>
<organism evidence="1 2">
    <name type="scientific">Thiothrix lacustris</name>
    <dbReference type="NCBI Taxonomy" id="525917"/>
    <lineage>
        <taxon>Bacteria</taxon>
        <taxon>Pseudomonadati</taxon>
        <taxon>Pseudomonadota</taxon>
        <taxon>Gammaproteobacteria</taxon>
        <taxon>Thiotrichales</taxon>
        <taxon>Thiotrichaceae</taxon>
        <taxon>Thiothrix</taxon>
    </lineage>
</organism>
<dbReference type="EMBL" id="MTEJ01000805">
    <property type="protein sequence ID" value="OQW97465.1"/>
    <property type="molecule type" value="Genomic_DNA"/>
</dbReference>
<accession>A0A1Y1Q6T4</accession>
<dbReference type="AlphaFoldDB" id="A0A1Y1Q6T4"/>